<feature type="compositionally biased region" description="Low complexity" evidence="5">
    <location>
        <begin position="129"/>
        <end position="140"/>
    </location>
</feature>
<dbReference type="InterPro" id="IPR008983">
    <property type="entry name" value="Tumour_necrosis_fac-like_dom"/>
</dbReference>
<dbReference type="PANTHER" id="PTHR22923">
    <property type="entry name" value="CEREBELLIN-RELATED"/>
    <property type="match status" value="1"/>
</dbReference>
<evidence type="ECO:0000313" key="9">
    <source>
        <dbReference type="Proteomes" id="UP001634394"/>
    </source>
</evidence>
<accession>A0ABD3VKJ5</accession>
<comment type="subcellular location">
    <subcellularLocation>
        <location evidence="1">Secreted</location>
    </subcellularLocation>
</comment>
<dbReference type="InterPro" id="IPR001073">
    <property type="entry name" value="C1q_dom"/>
</dbReference>
<comment type="caution">
    <text evidence="8">The sequence shown here is derived from an EMBL/GenBank/DDBJ whole genome shotgun (WGS) entry which is preliminary data.</text>
</comment>
<dbReference type="PROSITE" id="PS50871">
    <property type="entry name" value="C1Q"/>
    <property type="match status" value="1"/>
</dbReference>
<dbReference type="Gene3D" id="2.60.120.40">
    <property type="match status" value="1"/>
</dbReference>
<dbReference type="EMBL" id="JBJQND010000011">
    <property type="protein sequence ID" value="KAL3861218.1"/>
    <property type="molecule type" value="Genomic_DNA"/>
</dbReference>
<evidence type="ECO:0000256" key="5">
    <source>
        <dbReference type="SAM" id="MobiDB-lite"/>
    </source>
</evidence>
<proteinExistence type="predicted"/>
<feature type="coiled-coil region" evidence="4">
    <location>
        <begin position="29"/>
        <end position="101"/>
    </location>
</feature>
<evidence type="ECO:0000259" key="7">
    <source>
        <dbReference type="PROSITE" id="PS50871"/>
    </source>
</evidence>
<keyword evidence="9" id="KW-1185">Reference proteome</keyword>
<dbReference type="PANTHER" id="PTHR22923:SF116">
    <property type="entry name" value="C1Q DOMAIN-CONTAINING PROTEIN"/>
    <property type="match status" value="1"/>
</dbReference>
<dbReference type="SMART" id="SM00110">
    <property type="entry name" value="C1Q"/>
    <property type="match status" value="1"/>
</dbReference>
<evidence type="ECO:0000313" key="8">
    <source>
        <dbReference type="EMBL" id="KAL3861218.1"/>
    </source>
</evidence>
<sequence length="303" mass="34288">MTLLVILHLLFASVLYKHAVCYDSQDLNSLSLQRQINELVEKMAEYKVKLDRTDHIEERLRKAEESVKKLEQSLHLANVQLKKSEKRIEQLEKELKTSKNKFLYSAKEDNQDIKKININGNSEDRQQNKNDSSNNSTKKNGLSNLQHEGIDFIKARKNRRSAHDNVAFSVYWSKCGGGTIALGDRETIPFDIVELNDGNGFDTSMHALICPLTGTYFFTTTVTAVGQKVETEIVVDGITKAVLTTGNPHGENLQSSQSALFRCKQNQRVLVRIWRGYGAVIQCDLGHFTSFSGFLLWEDTDSS</sequence>
<evidence type="ECO:0000256" key="3">
    <source>
        <dbReference type="ARBA" id="ARBA00022729"/>
    </source>
</evidence>
<dbReference type="GO" id="GO:0005576">
    <property type="term" value="C:extracellular region"/>
    <property type="evidence" value="ECO:0007669"/>
    <property type="project" value="UniProtKB-SubCell"/>
</dbReference>
<gene>
    <name evidence="8" type="ORF">ACJMK2_007267</name>
</gene>
<evidence type="ECO:0000256" key="6">
    <source>
        <dbReference type="SAM" id="SignalP"/>
    </source>
</evidence>
<protein>
    <recommendedName>
        <fullName evidence="7">C1q domain-containing protein</fullName>
    </recommendedName>
</protein>
<feature type="chain" id="PRO_5044892081" description="C1q domain-containing protein" evidence="6">
    <location>
        <begin position="20"/>
        <end position="303"/>
    </location>
</feature>
<evidence type="ECO:0000256" key="4">
    <source>
        <dbReference type="SAM" id="Coils"/>
    </source>
</evidence>
<reference evidence="8 9" key="1">
    <citation type="submission" date="2024-11" db="EMBL/GenBank/DDBJ databases">
        <title>Chromosome-level genome assembly of the freshwater bivalve Anodonta woodiana.</title>
        <authorList>
            <person name="Chen X."/>
        </authorList>
    </citation>
    <scope>NUCLEOTIDE SEQUENCE [LARGE SCALE GENOMIC DNA]</scope>
    <source>
        <strain evidence="8">MN2024</strain>
        <tissue evidence="8">Gills</tissue>
    </source>
</reference>
<keyword evidence="3 6" id="KW-0732">Signal</keyword>
<feature type="signal peptide" evidence="6">
    <location>
        <begin position="1"/>
        <end position="19"/>
    </location>
</feature>
<evidence type="ECO:0000256" key="1">
    <source>
        <dbReference type="ARBA" id="ARBA00004613"/>
    </source>
</evidence>
<feature type="region of interest" description="Disordered" evidence="5">
    <location>
        <begin position="117"/>
        <end position="143"/>
    </location>
</feature>
<keyword evidence="4" id="KW-0175">Coiled coil</keyword>
<dbReference type="SUPFAM" id="SSF49842">
    <property type="entry name" value="TNF-like"/>
    <property type="match status" value="1"/>
</dbReference>
<feature type="domain" description="C1q" evidence="7">
    <location>
        <begin position="161"/>
        <end position="302"/>
    </location>
</feature>
<organism evidence="8 9">
    <name type="scientific">Sinanodonta woodiana</name>
    <name type="common">Chinese pond mussel</name>
    <name type="synonym">Anodonta woodiana</name>
    <dbReference type="NCBI Taxonomy" id="1069815"/>
    <lineage>
        <taxon>Eukaryota</taxon>
        <taxon>Metazoa</taxon>
        <taxon>Spiralia</taxon>
        <taxon>Lophotrochozoa</taxon>
        <taxon>Mollusca</taxon>
        <taxon>Bivalvia</taxon>
        <taxon>Autobranchia</taxon>
        <taxon>Heteroconchia</taxon>
        <taxon>Palaeoheterodonta</taxon>
        <taxon>Unionida</taxon>
        <taxon>Unionoidea</taxon>
        <taxon>Unionidae</taxon>
        <taxon>Unioninae</taxon>
        <taxon>Sinanodonta</taxon>
    </lineage>
</organism>
<evidence type="ECO:0000256" key="2">
    <source>
        <dbReference type="ARBA" id="ARBA00022525"/>
    </source>
</evidence>
<dbReference type="Pfam" id="PF00386">
    <property type="entry name" value="C1q"/>
    <property type="match status" value="1"/>
</dbReference>
<name>A0ABD3VKJ5_SINWO</name>
<dbReference type="InterPro" id="IPR050822">
    <property type="entry name" value="Cerebellin_Synaptic_Org"/>
</dbReference>
<dbReference type="Proteomes" id="UP001634394">
    <property type="component" value="Unassembled WGS sequence"/>
</dbReference>
<keyword evidence="2" id="KW-0964">Secreted</keyword>
<dbReference type="AlphaFoldDB" id="A0ABD3VKJ5"/>